<feature type="non-terminal residue" evidence="1">
    <location>
        <position position="1"/>
    </location>
</feature>
<dbReference type="EMBL" id="CADCWE010000227">
    <property type="protein sequence ID" value="CAA9557744.1"/>
    <property type="molecule type" value="Genomic_DNA"/>
</dbReference>
<reference evidence="1" key="1">
    <citation type="submission" date="2020-02" db="EMBL/GenBank/DDBJ databases">
        <authorList>
            <person name="Meier V. D."/>
        </authorList>
    </citation>
    <scope>NUCLEOTIDE SEQUENCE</scope>
    <source>
        <strain evidence="1">AVDCRST_MAG73</strain>
    </source>
</reference>
<feature type="non-terminal residue" evidence="1">
    <location>
        <position position="61"/>
    </location>
</feature>
<protein>
    <submittedName>
        <fullName evidence="1">Uncharacterized protein</fullName>
    </submittedName>
</protein>
<sequence length="61" mass="6542">VWRPDPPPVAARSAVTLAGACRCRRSRNRFQDRAVATLALRGVPSGSSRSMLCGRSSCARV</sequence>
<proteinExistence type="predicted"/>
<gene>
    <name evidence="1" type="ORF">AVDCRST_MAG73-3359</name>
</gene>
<dbReference type="AlphaFoldDB" id="A0A6J4UQP0"/>
<name>A0A6J4UQP0_9BACT</name>
<accession>A0A6J4UQP0</accession>
<evidence type="ECO:0000313" key="1">
    <source>
        <dbReference type="EMBL" id="CAA9557744.1"/>
    </source>
</evidence>
<organism evidence="1">
    <name type="scientific">uncultured Thermomicrobiales bacterium</name>
    <dbReference type="NCBI Taxonomy" id="1645740"/>
    <lineage>
        <taxon>Bacteria</taxon>
        <taxon>Pseudomonadati</taxon>
        <taxon>Thermomicrobiota</taxon>
        <taxon>Thermomicrobia</taxon>
        <taxon>Thermomicrobiales</taxon>
        <taxon>environmental samples</taxon>
    </lineage>
</organism>